<dbReference type="InterPro" id="IPR011049">
    <property type="entry name" value="Serralysin-like_metalloprot_C"/>
</dbReference>
<comment type="subcellular location">
    <subcellularLocation>
        <location evidence="1">Secreted</location>
    </subcellularLocation>
</comment>
<dbReference type="GO" id="GO:0005576">
    <property type="term" value="C:extracellular region"/>
    <property type="evidence" value="ECO:0007669"/>
    <property type="project" value="UniProtKB-SubCell"/>
</dbReference>
<dbReference type="InterPro" id="IPR050557">
    <property type="entry name" value="RTX_toxin/Mannuronan_C5-epim"/>
</dbReference>
<evidence type="ECO:0000313" key="3">
    <source>
        <dbReference type="EMBL" id="MTE01096.1"/>
    </source>
</evidence>
<keyword evidence="4" id="KW-1185">Reference proteome</keyword>
<dbReference type="PROSITE" id="PS00330">
    <property type="entry name" value="HEMOLYSIN_CALCIUM"/>
    <property type="match status" value="3"/>
</dbReference>
<keyword evidence="2" id="KW-0964">Secreted</keyword>
<dbReference type="PANTHER" id="PTHR38340:SF1">
    <property type="entry name" value="S-LAYER PROTEIN"/>
    <property type="match status" value="1"/>
</dbReference>
<accession>A0A6L6HPP6</accession>
<gene>
    <name evidence="3" type="ORF">GIY56_12395</name>
</gene>
<dbReference type="Pfam" id="PF00353">
    <property type="entry name" value="HemolysinCabind"/>
    <property type="match status" value="5"/>
</dbReference>
<dbReference type="GO" id="GO:0005509">
    <property type="term" value="F:calcium ion binding"/>
    <property type="evidence" value="ECO:0007669"/>
    <property type="project" value="InterPro"/>
</dbReference>
<dbReference type="Proteomes" id="UP000481417">
    <property type="component" value="Unassembled WGS sequence"/>
</dbReference>
<evidence type="ECO:0000313" key="4">
    <source>
        <dbReference type="Proteomes" id="UP000481417"/>
    </source>
</evidence>
<dbReference type="InterPro" id="IPR018511">
    <property type="entry name" value="Hemolysin-typ_Ca-bd_CS"/>
</dbReference>
<reference evidence="3 4" key="1">
    <citation type="submission" date="2019-11" db="EMBL/GenBank/DDBJ databases">
        <authorList>
            <person name="Lang L."/>
        </authorList>
    </citation>
    <scope>NUCLEOTIDE SEQUENCE [LARGE SCALE GENOMIC DNA]</scope>
    <source>
        <strain evidence="3 4">YIM 132242</strain>
    </source>
</reference>
<dbReference type="EMBL" id="WMBT01000007">
    <property type="protein sequence ID" value="MTE01096.1"/>
    <property type="molecule type" value="Genomic_DNA"/>
</dbReference>
<dbReference type="InterPro" id="IPR001343">
    <property type="entry name" value="Hemolysn_Ca-bd"/>
</dbReference>
<comment type="caution">
    <text evidence="3">The sequence shown here is derived from an EMBL/GenBank/DDBJ whole genome shotgun (WGS) entry which is preliminary data.</text>
</comment>
<dbReference type="SUPFAM" id="SSF51120">
    <property type="entry name" value="beta-Roll"/>
    <property type="match status" value="3"/>
</dbReference>
<evidence type="ECO:0000256" key="1">
    <source>
        <dbReference type="ARBA" id="ARBA00004613"/>
    </source>
</evidence>
<dbReference type="AlphaFoldDB" id="A0A6L6HPP6"/>
<name>A0A6L6HPP6_9RHOB</name>
<dbReference type="PRINTS" id="PR00313">
    <property type="entry name" value="CABNDNGRPT"/>
</dbReference>
<protein>
    <submittedName>
        <fullName evidence="3">Calcium-binding protein</fullName>
    </submittedName>
</protein>
<dbReference type="Gene3D" id="2.150.10.10">
    <property type="entry name" value="Serralysin-like metalloprotease, C-terminal"/>
    <property type="match status" value="3"/>
</dbReference>
<dbReference type="PANTHER" id="PTHR38340">
    <property type="entry name" value="S-LAYER PROTEIN"/>
    <property type="match status" value="1"/>
</dbReference>
<evidence type="ECO:0000256" key="2">
    <source>
        <dbReference type="ARBA" id="ARBA00022525"/>
    </source>
</evidence>
<sequence length="421" mass="41105">MATILGDNIANLLFGFNGPDDIFGFGGNDTLVGGQGADTLRGDGGSDTASYATSLAAVQVDLAGVNTGGAAQGDILVGIENVTGSIFGDRIKGNGGGNVLTGLGGNDRLDGRGGDDILAGGNGNDRLDGGTGIDTMAGGAGNDTYVIDRAGDRVNEAGGSGIDTVLSSRSADLSSAQFGGDVENLTLTGAGDLDATGNGLANTIRGNGGDNEIDGGIGSDTMIGGAGDDTYVVNSGGDVVDEGAAGSGGTDLVISTVTFNLRGAQVAGAQNVVENLVLAGNAAINGFGGDGANTIAGNAAANVLIGFGGNDVLFGGGGADSFVFRSALNANTNVDTVLDFNTAQDSIQLENLFMPALGAGALDPDAFRIGAVATDAEDRVIYNANTGTLSYDADGAGGAAATRFAVLDAGLALSSAHFDII</sequence>
<dbReference type="RefSeq" id="WP_154765163.1">
    <property type="nucleotide sequence ID" value="NZ_WMBT01000007.1"/>
</dbReference>
<organism evidence="3 4">
    <name type="scientific">Paracoccus lichenicola</name>
    <dbReference type="NCBI Taxonomy" id="2665644"/>
    <lineage>
        <taxon>Bacteria</taxon>
        <taxon>Pseudomonadati</taxon>
        <taxon>Pseudomonadota</taxon>
        <taxon>Alphaproteobacteria</taxon>
        <taxon>Rhodobacterales</taxon>
        <taxon>Paracoccaceae</taxon>
        <taxon>Paracoccus</taxon>
    </lineage>
</organism>
<proteinExistence type="predicted"/>